<keyword evidence="2" id="KW-1133">Transmembrane helix</keyword>
<reference evidence="4 5" key="1">
    <citation type="submission" date="2024-01" db="EMBL/GenBank/DDBJ databases">
        <title>A draft genome for a cacao thread blight-causing isolate of Paramarasmius palmivorus.</title>
        <authorList>
            <person name="Baruah I.K."/>
            <person name="Bukari Y."/>
            <person name="Amoako-Attah I."/>
            <person name="Meinhardt L.W."/>
            <person name="Bailey B.A."/>
            <person name="Cohen S.P."/>
        </authorList>
    </citation>
    <scope>NUCLEOTIDE SEQUENCE [LARGE SCALE GENOMIC DNA]</scope>
    <source>
        <strain evidence="4 5">GH-12</strain>
    </source>
</reference>
<feature type="transmembrane region" description="Helical" evidence="2">
    <location>
        <begin position="220"/>
        <end position="242"/>
    </location>
</feature>
<feature type="compositionally biased region" description="Polar residues" evidence="1">
    <location>
        <begin position="148"/>
        <end position="162"/>
    </location>
</feature>
<proteinExistence type="predicted"/>
<organism evidence="4 5">
    <name type="scientific">Paramarasmius palmivorus</name>
    <dbReference type="NCBI Taxonomy" id="297713"/>
    <lineage>
        <taxon>Eukaryota</taxon>
        <taxon>Fungi</taxon>
        <taxon>Dikarya</taxon>
        <taxon>Basidiomycota</taxon>
        <taxon>Agaricomycotina</taxon>
        <taxon>Agaricomycetes</taxon>
        <taxon>Agaricomycetidae</taxon>
        <taxon>Agaricales</taxon>
        <taxon>Marasmiineae</taxon>
        <taxon>Marasmiaceae</taxon>
        <taxon>Paramarasmius</taxon>
    </lineage>
</organism>
<evidence type="ECO:0000313" key="4">
    <source>
        <dbReference type="EMBL" id="KAK7026002.1"/>
    </source>
</evidence>
<accession>A0AAW0BIA9</accession>
<evidence type="ECO:0000256" key="3">
    <source>
        <dbReference type="SAM" id="SignalP"/>
    </source>
</evidence>
<name>A0AAW0BIA9_9AGAR</name>
<feature type="signal peptide" evidence="3">
    <location>
        <begin position="1"/>
        <end position="17"/>
    </location>
</feature>
<keyword evidence="5" id="KW-1185">Reference proteome</keyword>
<sequence>MAFLIFYLCAFVRGLRLDDVNPKMITPTNDIMVFTVDFFRKTEEPEFRLLLSPRDGHKDILGNVTLSDNVTSPVIVGFQGSSELSGEAVLQADAIGVEEAWQFKTRIQFLSEGQTTIPTSSTSAISPPSTTDPTTSPDSSSATVTPTNTSQRETTATDSATISSESKPVSPSSNGPQTSGLSLPQVPNNSVTESASLGKPSDESQTNETTSSRRPSASTLGGAISGSLIALLLVVSVLFWYCRRRRSTRDPNRDLFAYMEPLDLSLKRRHKARGSGAPVSRQEIPTEQSSERQVQDETRQRREPRFVIHDDSGWRPNAGLSTPSETGSTLVIDLPPRYDAAL</sequence>
<feature type="compositionally biased region" description="Polar residues" evidence="1">
    <location>
        <begin position="319"/>
        <end position="329"/>
    </location>
</feature>
<evidence type="ECO:0000313" key="5">
    <source>
        <dbReference type="Proteomes" id="UP001383192"/>
    </source>
</evidence>
<feature type="compositionally biased region" description="Low complexity" evidence="1">
    <location>
        <begin position="115"/>
        <end position="147"/>
    </location>
</feature>
<feature type="compositionally biased region" description="Polar residues" evidence="1">
    <location>
        <begin position="203"/>
        <end position="219"/>
    </location>
</feature>
<feature type="compositionally biased region" description="Polar residues" evidence="1">
    <location>
        <begin position="174"/>
        <end position="195"/>
    </location>
</feature>
<gene>
    <name evidence="4" type="ORF">VNI00_015833</name>
</gene>
<feature type="compositionally biased region" description="Basic and acidic residues" evidence="1">
    <location>
        <begin position="289"/>
        <end position="313"/>
    </location>
</feature>
<evidence type="ECO:0000256" key="2">
    <source>
        <dbReference type="SAM" id="Phobius"/>
    </source>
</evidence>
<comment type="caution">
    <text evidence="4">The sequence shown here is derived from an EMBL/GenBank/DDBJ whole genome shotgun (WGS) entry which is preliminary data.</text>
</comment>
<feature type="region of interest" description="Disordered" evidence="1">
    <location>
        <begin position="114"/>
        <end position="219"/>
    </location>
</feature>
<keyword evidence="3" id="KW-0732">Signal</keyword>
<keyword evidence="2" id="KW-0812">Transmembrane</keyword>
<feature type="region of interest" description="Disordered" evidence="1">
    <location>
        <begin position="269"/>
        <end position="331"/>
    </location>
</feature>
<keyword evidence="2" id="KW-0472">Membrane</keyword>
<feature type="compositionally biased region" description="Low complexity" evidence="1">
    <location>
        <begin position="163"/>
        <end position="173"/>
    </location>
</feature>
<dbReference type="Proteomes" id="UP001383192">
    <property type="component" value="Unassembled WGS sequence"/>
</dbReference>
<feature type="chain" id="PRO_5043407245" evidence="3">
    <location>
        <begin position="18"/>
        <end position="342"/>
    </location>
</feature>
<protein>
    <submittedName>
        <fullName evidence="4">Uncharacterized protein</fullName>
    </submittedName>
</protein>
<dbReference type="EMBL" id="JAYKXP010000109">
    <property type="protein sequence ID" value="KAK7026002.1"/>
    <property type="molecule type" value="Genomic_DNA"/>
</dbReference>
<dbReference type="AlphaFoldDB" id="A0AAW0BIA9"/>
<evidence type="ECO:0000256" key="1">
    <source>
        <dbReference type="SAM" id="MobiDB-lite"/>
    </source>
</evidence>